<sequence>MQTYSIVISTQMGLEGLVGKEVRALGYHDAVVENGQVRLEATIDAIPRLNLWLRTGDRVKIVIDEFRAVTFDELFEGTKALPWENYLPANAEFPVVGRTAKSQLYSVPDCQSIVKKAVVDRMASTYQTSWFQEDGPMFRIEVAIHKDDVTLTLDTSGNSLHKRGYRERHSEAPLKETLAAALIQLTNWHPDRPFVDPFTGSGTLPIEAALIGQNIAPGSFRSFASEAWDWIDNQLYNQAREEAEDAADYDRKLSILGTDIDHQMVELATYNAEEIGLQDVVSFKQMQASDFQPKSEGGVIVGNPPYGERLSETKAVETLYRELGACYRELETWSVYILTSHPRFEDLYGKEATKRRKLYNGRMETHYYQFWGKKPSKIKE</sequence>
<reference evidence="5 6" key="1">
    <citation type="submission" date="2018-03" db="EMBL/GenBank/DDBJ databases">
        <title>Genomic Encyclopedia of Type Strains, Phase III (KMG-III): the genomes of soil and plant-associated and newly described type strains.</title>
        <authorList>
            <person name="Whitman W."/>
        </authorList>
    </citation>
    <scope>NUCLEOTIDE SEQUENCE [LARGE SCALE GENOMIC DNA]</scope>
    <source>
        <strain evidence="5 6">CGMCC 1.07653</strain>
    </source>
</reference>
<dbReference type="GO" id="GO:0003723">
    <property type="term" value="F:RNA binding"/>
    <property type="evidence" value="ECO:0007669"/>
    <property type="project" value="UniProtKB-UniRule"/>
</dbReference>
<evidence type="ECO:0000256" key="1">
    <source>
        <dbReference type="ARBA" id="ARBA00022603"/>
    </source>
</evidence>
<dbReference type="Pfam" id="PF01170">
    <property type="entry name" value="UPF0020"/>
    <property type="match status" value="1"/>
</dbReference>
<dbReference type="PANTHER" id="PTHR47313">
    <property type="entry name" value="RIBOSOMAL RNA LARGE SUBUNIT METHYLTRANSFERASE K/L"/>
    <property type="match status" value="1"/>
</dbReference>
<accession>A0A2P8HYR2</accession>
<dbReference type="SUPFAM" id="SSF53335">
    <property type="entry name" value="S-adenosyl-L-methionine-dependent methyltransferases"/>
    <property type="match status" value="1"/>
</dbReference>
<dbReference type="InterPro" id="IPR004114">
    <property type="entry name" value="THUMP_dom"/>
</dbReference>
<dbReference type="AlphaFoldDB" id="A0A2P8HYR2"/>
<dbReference type="GO" id="GO:0008990">
    <property type="term" value="F:rRNA (guanine-N2-)-methyltransferase activity"/>
    <property type="evidence" value="ECO:0007669"/>
    <property type="project" value="TreeGrafter"/>
</dbReference>
<organism evidence="5 6">
    <name type="scientific">Salsuginibacillus halophilus</name>
    <dbReference type="NCBI Taxonomy" id="517424"/>
    <lineage>
        <taxon>Bacteria</taxon>
        <taxon>Bacillati</taxon>
        <taxon>Bacillota</taxon>
        <taxon>Bacilli</taxon>
        <taxon>Bacillales</taxon>
        <taxon>Bacillaceae</taxon>
        <taxon>Salsuginibacillus</taxon>
    </lineage>
</organism>
<keyword evidence="6" id="KW-1185">Reference proteome</keyword>
<dbReference type="InterPro" id="IPR002052">
    <property type="entry name" value="DNA_methylase_N6_adenine_CS"/>
</dbReference>
<evidence type="ECO:0000313" key="5">
    <source>
        <dbReference type="EMBL" id="PSL51359.1"/>
    </source>
</evidence>
<evidence type="ECO:0000256" key="2">
    <source>
        <dbReference type="ARBA" id="ARBA00022679"/>
    </source>
</evidence>
<dbReference type="InterPro" id="IPR029063">
    <property type="entry name" value="SAM-dependent_MTases_sf"/>
</dbReference>
<evidence type="ECO:0000256" key="3">
    <source>
        <dbReference type="PROSITE-ProRule" id="PRU00529"/>
    </source>
</evidence>
<dbReference type="OrthoDB" id="9809404at2"/>
<keyword evidence="2" id="KW-0808">Transferase</keyword>
<dbReference type="SMART" id="SM00981">
    <property type="entry name" value="THUMP"/>
    <property type="match status" value="1"/>
</dbReference>
<dbReference type="Gene3D" id="3.40.50.150">
    <property type="entry name" value="Vaccinia Virus protein VP39"/>
    <property type="match status" value="1"/>
</dbReference>
<protein>
    <submittedName>
        <fullName evidence="5">Putative N6-adenine-specific DNA methylase</fullName>
    </submittedName>
</protein>
<gene>
    <name evidence="5" type="ORF">B0H94_101274</name>
</gene>
<evidence type="ECO:0000259" key="4">
    <source>
        <dbReference type="PROSITE" id="PS51165"/>
    </source>
</evidence>
<evidence type="ECO:0000313" key="6">
    <source>
        <dbReference type="Proteomes" id="UP000242310"/>
    </source>
</evidence>
<keyword evidence="1 5" id="KW-0489">Methyltransferase</keyword>
<dbReference type="InterPro" id="IPR000241">
    <property type="entry name" value="RlmKL-like_Mtase"/>
</dbReference>
<dbReference type="EMBL" id="PYAV01000001">
    <property type="protein sequence ID" value="PSL51359.1"/>
    <property type="molecule type" value="Genomic_DNA"/>
</dbReference>
<dbReference type="Pfam" id="PF22020">
    <property type="entry name" value="RlmL_1st"/>
    <property type="match status" value="1"/>
</dbReference>
<dbReference type="PROSITE" id="PS51165">
    <property type="entry name" value="THUMP"/>
    <property type="match status" value="1"/>
</dbReference>
<dbReference type="PROSITE" id="PS00092">
    <property type="entry name" value="N6_MTASE"/>
    <property type="match status" value="1"/>
</dbReference>
<dbReference type="Gene3D" id="3.30.2130.30">
    <property type="match status" value="1"/>
</dbReference>
<dbReference type="InterPro" id="IPR054170">
    <property type="entry name" value="RlmL_1st"/>
</dbReference>
<feature type="domain" description="THUMP" evidence="4">
    <location>
        <begin position="45"/>
        <end position="155"/>
    </location>
</feature>
<dbReference type="CDD" id="cd11715">
    <property type="entry name" value="THUMP_AdoMetMT"/>
    <property type="match status" value="1"/>
</dbReference>
<comment type="caution">
    <text evidence="5">The sequence shown here is derived from an EMBL/GenBank/DDBJ whole genome shotgun (WGS) entry which is preliminary data.</text>
</comment>
<dbReference type="PANTHER" id="PTHR47313:SF1">
    <property type="entry name" value="RIBOSOMAL RNA LARGE SUBUNIT METHYLTRANSFERASE K_L"/>
    <property type="match status" value="1"/>
</dbReference>
<dbReference type="GO" id="GO:0070043">
    <property type="term" value="F:rRNA (guanine-N7-)-methyltransferase activity"/>
    <property type="evidence" value="ECO:0007669"/>
    <property type="project" value="TreeGrafter"/>
</dbReference>
<dbReference type="Pfam" id="PF02926">
    <property type="entry name" value="THUMP"/>
    <property type="match status" value="1"/>
</dbReference>
<dbReference type="RefSeq" id="WP_106587426.1">
    <property type="nucleotide sequence ID" value="NZ_PYAV01000001.1"/>
</dbReference>
<dbReference type="Proteomes" id="UP000242310">
    <property type="component" value="Unassembled WGS sequence"/>
</dbReference>
<keyword evidence="3" id="KW-0694">RNA-binding</keyword>
<name>A0A2P8HYR2_9BACI</name>
<proteinExistence type="predicted"/>